<sequence length="173" mass="19007">MDANNGGITGSIDLSPRGSDEVIDLTGHVHHLPCCVKFTGTSSVSHYFKPRNTGVEVDGLIVEEAFFRGRKLQGTTVSMPETYAGFVLGKKNPGKGKAQKILGKGEAFESEWNSNSWEMLAKCRNMTFWNHDSLPSQDDASMRSFHWFAVSKALHEPVSAEDLASAPFSQEQN</sequence>
<dbReference type="GO" id="GO:0006401">
    <property type="term" value="P:RNA catabolic process"/>
    <property type="evidence" value="ECO:0007669"/>
    <property type="project" value="InterPro"/>
</dbReference>
<dbReference type="CDD" id="cd09271">
    <property type="entry name" value="RNase_H2-C"/>
    <property type="match status" value="1"/>
</dbReference>
<proteinExistence type="predicted"/>
<reference evidence="1" key="1">
    <citation type="submission" date="2023-05" db="EMBL/GenBank/DDBJ databases">
        <title>Nepenthes gracilis genome sequencing.</title>
        <authorList>
            <person name="Fukushima K."/>
        </authorList>
    </citation>
    <scope>NUCLEOTIDE SEQUENCE</scope>
    <source>
        <strain evidence="1">SING2019-196</strain>
    </source>
</reference>
<evidence type="ECO:0000313" key="2">
    <source>
        <dbReference type="Proteomes" id="UP001279734"/>
    </source>
</evidence>
<dbReference type="InterPro" id="IPR013924">
    <property type="entry name" value="RNase_H2_suC"/>
</dbReference>
<accession>A0AAD3S200</accession>
<dbReference type="AlphaFoldDB" id="A0AAD3S200"/>
<comment type="caution">
    <text evidence="1">The sequence shown here is derived from an EMBL/GenBank/DDBJ whole genome shotgun (WGS) entry which is preliminary data.</text>
</comment>
<organism evidence="1 2">
    <name type="scientific">Nepenthes gracilis</name>
    <name type="common">Slender pitcher plant</name>
    <dbReference type="NCBI Taxonomy" id="150966"/>
    <lineage>
        <taxon>Eukaryota</taxon>
        <taxon>Viridiplantae</taxon>
        <taxon>Streptophyta</taxon>
        <taxon>Embryophyta</taxon>
        <taxon>Tracheophyta</taxon>
        <taxon>Spermatophyta</taxon>
        <taxon>Magnoliopsida</taxon>
        <taxon>eudicotyledons</taxon>
        <taxon>Gunneridae</taxon>
        <taxon>Pentapetalae</taxon>
        <taxon>Caryophyllales</taxon>
        <taxon>Nepenthaceae</taxon>
        <taxon>Nepenthes</taxon>
    </lineage>
</organism>
<dbReference type="Pfam" id="PF08615">
    <property type="entry name" value="RNase_H2_suC"/>
    <property type="match status" value="1"/>
</dbReference>
<evidence type="ECO:0000313" key="1">
    <source>
        <dbReference type="EMBL" id="GMH02676.1"/>
    </source>
</evidence>
<keyword evidence="2" id="KW-1185">Reference proteome</keyword>
<dbReference type="GO" id="GO:0032299">
    <property type="term" value="C:ribonuclease H2 complex"/>
    <property type="evidence" value="ECO:0007669"/>
    <property type="project" value="InterPro"/>
</dbReference>
<dbReference type="EMBL" id="BSYO01000003">
    <property type="protein sequence ID" value="GMH02676.1"/>
    <property type="molecule type" value="Genomic_DNA"/>
</dbReference>
<name>A0AAD3S200_NEPGR</name>
<gene>
    <name evidence="1" type="ORF">Nepgr_004515</name>
</gene>
<dbReference type="PANTHER" id="PTHR47204:SF1">
    <property type="entry name" value="RIBONUCLEASE H2 SUBUNIT C"/>
    <property type="match status" value="1"/>
</dbReference>
<dbReference type="Gene3D" id="2.40.128.680">
    <property type="match status" value="1"/>
</dbReference>
<dbReference type="PANTHER" id="PTHR47204">
    <property type="entry name" value="OS02G0168900 PROTEIN"/>
    <property type="match status" value="1"/>
</dbReference>
<dbReference type="Proteomes" id="UP001279734">
    <property type="component" value="Unassembled WGS sequence"/>
</dbReference>
<protein>
    <submittedName>
        <fullName evidence="1">Uncharacterized protein</fullName>
    </submittedName>
</protein>